<proteinExistence type="predicted"/>
<dbReference type="AlphaFoldDB" id="A0A7R9BMY5"/>
<name>A0A7R9BMY5_9CRUS</name>
<dbReference type="EMBL" id="OA882790">
    <property type="protein sequence ID" value="CAD7276947.1"/>
    <property type="molecule type" value="Genomic_DNA"/>
</dbReference>
<keyword evidence="1" id="KW-1133">Transmembrane helix</keyword>
<gene>
    <name evidence="2" type="ORF">NMOB1V02_LOCUS4690</name>
</gene>
<evidence type="ECO:0000313" key="3">
    <source>
        <dbReference type="Proteomes" id="UP000678499"/>
    </source>
</evidence>
<feature type="transmembrane region" description="Helical" evidence="1">
    <location>
        <begin position="6"/>
        <end position="25"/>
    </location>
</feature>
<reference evidence="2" key="1">
    <citation type="submission" date="2020-11" db="EMBL/GenBank/DDBJ databases">
        <authorList>
            <person name="Tran Van P."/>
        </authorList>
    </citation>
    <scope>NUCLEOTIDE SEQUENCE</scope>
</reference>
<evidence type="ECO:0000256" key="1">
    <source>
        <dbReference type="SAM" id="Phobius"/>
    </source>
</evidence>
<protein>
    <submittedName>
        <fullName evidence="2">Uncharacterized protein</fullName>
    </submittedName>
</protein>
<keyword evidence="1" id="KW-0472">Membrane</keyword>
<evidence type="ECO:0000313" key="2">
    <source>
        <dbReference type="EMBL" id="CAD7276947.1"/>
    </source>
</evidence>
<keyword evidence="3" id="KW-1185">Reference proteome</keyword>
<dbReference type="Proteomes" id="UP000678499">
    <property type="component" value="Unassembled WGS sequence"/>
</dbReference>
<dbReference type="EMBL" id="CAJPEX010000753">
    <property type="protein sequence ID" value="CAG0917099.1"/>
    <property type="molecule type" value="Genomic_DNA"/>
</dbReference>
<organism evidence="2">
    <name type="scientific">Notodromas monacha</name>
    <dbReference type="NCBI Taxonomy" id="399045"/>
    <lineage>
        <taxon>Eukaryota</taxon>
        <taxon>Metazoa</taxon>
        <taxon>Ecdysozoa</taxon>
        <taxon>Arthropoda</taxon>
        <taxon>Crustacea</taxon>
        <taxon>Oligostraca</taxon>
        <taxon>Ostracoda</taxon>
        <taxon>Podocopa</taxon>
        <taxon>Podocopida</taxon>
        <taxon>Cypridocopina</taxon>
        <taxon>Cypridoidea</taxon>
        <taxon>Cyprididae</taxon>
        <taxon>Notodromas</taxon>
    </lineage>
</organism>
<accession>A0A7R9BMY5</accession>
<keyword evidence="1" id="KW-0812">Transmembrane</keyword>
<sequence length="63" mass="6843">MSSVAIGMGAAAMASASAWFIPMLVGTMMKYRYDINNPEGRVIDTMYPEEEYDFIVVCLGGAV</sequence>